<dbReference type="RefSeq" id="WP_145377525.1">
    <property type="nucleotide sequence ID" value="NZ_CP036276.1"/>
</dbReference>
<evidence type="ECO:0000256" key="1">
    <source>
        <dbReference type="ARBA" id="ARBA00022801"/>
    </source>
</evidence>
<protein>
    <submittedName>
        <fullName evidence="4">Exopolyphosphatase</fullName>
        <ecNumber evidence="4">3.6.1.11</ecNumber>
    </submittedName>
</protein>
<dbReference type="KEGG" id="sdyn:Mal52_36270"/>
<dbReference type="SUPFAM" id="SSF109604">
    <property type="entry name" value="HD-domain/PDEase-like"/>
    <property type="match status" value="1"/>
</dbReference>
<dbReference type="InterPro" id="IPR050273">
    <property type="entry name" value="GppA/Ppx_hydrolase"/>
</dbReference>
<feature type="domain" description="Ppx/GppA phosphatase C-terminal" evidence="3">
    <location>
        <begin position="327"/>
        <end position="485"/>
    </location>
</feature>
<dbReference type="GO" id="GO:0004309">
    <property type="term" value="F:exopolyphosphatase activity"/>
    <property type="evidence" value="ECO:0007669"/>
    <property type="project" value="UniProtKB-EC"/>
</dbReference>
<dbReference type="EMBL" id="CP036276">
    <property type="protein sequence ID" value="QDU45138.1"/>
    <property type="molecule type" value="Genomic_DNA"/>
</dbReference>
<dbReference type="InterPro" id="IPR043129">
    <property type="entry name" value="ATPase_NBD"/>
</dbReference>
<dbReference type="InterPro" id="IPR003695">
    <property type="entry name" value="Ppx_GppA_N"/>
</dbReference>
<dbReference type="InterPro" id="IPR030673">
    <property type="entry name" value="PyroPPase_GppA_Ppx"/>
</dbReference>
<dbReference type="PANTHER" id="PTHR30005:SF0">
    <property type="entry name" value="RETROGRADE REGULATION PROTEIN 2"/>
    <property type="match status" value="1"/>
</dbReference>
<keyword evidence="1 4" id="KW-0378">Hydrolase</keyword>
<evidence type="ECO:0000259" key="3">
    <source>
        <dbReference type="Pfam" id="PF21447"/>
    </source>
</evidence>
<dbReference type="Proteomes" id="UP000319383">
    <property type="component" value="Chromosome"/>
</dbReference>
<feature type="domain" description="Ppx/GppA phosphatase N-terminal" evidence="2">
    <location>
        <begin position="24"/>
        <end position="310"/>
    </location>
</feature>
<dbReference type="CDD" id="cd24006">
    <property type="entry name" value="ASKHA_NBD_PPX_GppA"/>
    <property type="match status" value="1"/>
</dbReference>
<accession>A0A517ZRP7</accession>
<dbReference type="GO" id="GO:0006357">
    <property type="term" value="P:regulation of transcription by RNA polymerase II"/>
    <property type="evidence" value="ECO:0007669"/>
    <property type="project" value="TreeGrafter"/>
</dbReference>
<evidence type="ECO:0000313" key="4">
    <source>
        <dbReference type="EMBL" id="QDU45138.1"/>
    </source>
</evidence>
<dbReference type="InterPro" id="IPR003607">
    <property type="entry name" value="HD/PDEase_dom"/>
</dbReference>
<evidence type="ECO:0000313" key="5">
    <source>
        <dbReference type="Proteomes" id="UP000319383"/>
    </source>
</evidence>
<dbReference type="CDD" id="cd00077">
    <property type="entry name" value="HDc"/>
    <property type="match status" value="1"/>
</dbReference>
<gene>
    <name evidence="4" type="primary">ppx</name>
    <name evidence="4" type="ORF">Mal52_36270</name>
</gene>
<reference evidence="4 5" key="1">
    <citation type="submission" date="2019-02" db="EMBL/GenBank/DDBJ databases">
        <title>Deep-cultivation of Planctomycetes and their phenomic and genomic characterization uncovers novel biology.</title>
        <authorList>
            <person name="Wiegand S."/>
            <person name="Jogler M."/>
            <person name="Boedeker C."/>
            <person name="Pinto D."/>
            <person name="Vollmers J."/>
            <person name="Rivas-Marin E."/>
            <person name="Kohn T."/>
            <person name="Peeters S.H."/>
            <person name="Heuer A."/>
            <person name="Rast P."/>
            <person name="Oberbeckmann S."/>
            <person name="Bunk B."/>
            <person name="Jeske O."/>
            <person name="Meyerdierks A."/>
            <person name="Storesund J.E."/>
            <person name="Kallscheuer N."/>
            <person name="Luecker S."/>
            <person name="Lage O.M."/>
            <person name="Pohl T."/>
            <person name="Merkel B.J."/>
            <person name="Hornburger P."/>
            <person name="Mueller R.-W."/>
            <person name="Bruemmer F."/>
            <person name="Labrenz M."/>
            <person name="Spormann A.M."/>
            <person name="Op den Camp H."/>
            <person name="Overmann J."/>
            <person name="Amann R."/>
            <person name="Jetten M.S.M."/>
            <person name="Mascher T."/>
            <person name="Medema M.H."/>
            <person name="Devos D.P."/>
            <person name="Kaster A.-K."/>
            <person name="Ovreas L."/>
            <person name="Rohde M."/>
            <person name="Galperin M.Y."/>
            <person name="Jogler C."/>
        </authorList>
    </citation>
    <scope>NUCLEOTIDE SEQUENCE [LARGE SCALE GENOMIC DNA]</scope>
    <source>
        <strain evidence="4 5">Mal52</strain>
    </source>
</reference>
<dbReference type="EC" id="3.6.1.11" evidence="4"/>
<dbReference type="Gene3D" id="3.30.420.150">
    <property type="entry name" value="Exopolyphosphatase. Domain 2"/>
    <property type="match status" value="1"/>
</dbReference>
<dbReference type="Pfam" id="PF21447">
    <property type="entry name" value="Ppx-GppA_III"/>
    <property type="match status" value="1"/>
</dbReference>
<dbReference type="Pfam" id="PF02541">
    <property type="entry name" value="Ppx-GppA"/>
    <property type="match status" value="1"/>
</dbReference>
<proteinExistence type="predicted"/>
<sequence length="535" mass="59905">MSTGEEHVVGFIDLGTNSARLLVVRSHPDRAYSELNRLKEVVRLGEGEFIANVLQPQAMHRAALVCRKFVEMAQGYDAENIVAVATSASRDARNKDVFLKRLRREAGVDVRIISGKEEARLIYLGVSSGLKLGDEKALFIDIGGGSTEIIVGNQQEYFYLDSLNLGAIRLFTKFFSPLETGPVTQRRYKKIQRHVRQSSVRTIQRVKPLKFSRAVGSSGTLINLAEIAAKLCHPSGSGSVDVLTRADLKTVVAHLCGLSVEERAKVPGINPERADIIIPGAAIIDTLMEDLNLSEIRISDRGLREGMPIDYLSGSGDGEWMDHRTFRKRSILQLGHSCGFEEAHAKHVAELALQLFDSSKAAGLHKLGESERELLEYAGLLHDVGIFLSYRRHRAHSYYFIRNAELLGFDETEIAVMAVTVLYHHKSYPRRKHPQFAELDKRHRRVVRILCVLLRLAESLDRTHGQVVKQVEFRPKDKKTTQLNVTAAGDCQLEIGELQNHTWSFKKTFKKRLVLSLNGVEIDEPTNTDPQTVSS</sequence>
<dbReference type="Gene3D" id="1.10.3210.10">
    <property type="entry name" value="Hypothetical protein af1432"/>
    <property type="match status" value="1"/>
</dbReference>
<organism evidence="4 5">
    <name type="scientific">Symmachiella dynata</name>
    <dbReference type="NCBI Taxonomy" id="2527995"/>
    <lineage>
        <taxon>Bacteria</taxon>
        <taxon>Pseudomonadati</taxon>
        <taxon>Planctomycetota</taxon>
        <taxon>Planctomycetia</taxon>
        <taxon>Planctomycetales</taxon>
        <taxon>Planctomycetaceae</taxon>
        <taxon>Symmachiella</taxon>
    </lineage>
</organism>
<name>A0A517ZRP7_9PLAN</name>
<dbReference type="InterPro" id="IPR048950">
    <property type="entry name" value="Ppx_GppA_C"/>
</dbReference>
<evidence type="ECO:0000259" key="2">
    <source>
        <dbReference type="Pfam" id="PF02541"/>
    </source>
</evidence>
<dbReference type="AlphaFoldDB" id="A0A517ZRP7"/>
<dbReference type="SUPFAM" id="SSF53067">
    <property type="entry name" value="Actin-like ATPase domain"/>
    <property type="match status" value="2"/>
</dbReference>
<dbReference type="Gene3D" id="3.30.420.40">
    <property type="match status" value="1"/>
</dbReference>
<keyword evidence="5" id="KW-1185">Reference proteome</keyword>
<dbReference type="PIRSF" id="PIRSF001267">
    <property type="entry name" value="Pyrophosphatase_GppA_Ppx"/>
    <property type="match status" value="1"/>
</dbReference>
<dbReference type="PANTHER" id="PTHR30005">
    <property type="entry name" value="EXOPOLYPHOSPHATASE"/>
    <property type="match status" value="1"/>
</dbReference>